<keyword evidence="1" id="KW-1133">Transmembrane helix</keyword>
<keyword evidence="1" id="KW-0472">Membrane</keyword>
<keyword evidence="1" id="KW-0812">Transmembrane</keyword>
<accession>A0ABQ3XG12</accession>
<sequence length="166" mass="17678">MSGPALAPIPQRTDSNVEREAWHGRSLAEPDDADPALARRPDGTARGLYCGAVNDDLQRPSPMRGLWALTIGGLVLAGLLVALDPVMTVEDCPNYGGNGNASIFENEAWDLYLPALLLLWMASTVVEPFVPHTRRGRGDTTARALISVSLSVVGSCFIGGLLLTCH</sequence>
<gene>
    <name evidence="2" type="ORF">Aco03nite_058110</name>
</gene>
<name>A0ABQ3XG12_9ACTN</name>
<dbReference type="EMBL" id="BOMG01000073">
    <property type="protein sequence ID" value="GID57407.1"/>
    <property type="molecule type" value="Genomic_DNA"/>
</dbReference>
<protein>
    <submittedName>
        <fullName evidence="2">Uncharacterized protein</fullName>
    </submittedName>
</protein>
<organism evidence="2 3">
    <name type="scientific">Actinoplanes couchii</name>
    <dbReference type="NCBI Taxonomy" id="403638"/>
    <lineage>
        <taxon>Bacteria</taxon>
        <taxon>Bacillati</taxon>
        <taxon>Actinomycetota</taxon>
        <taxon>Actinomycetes</taxon>
        <taxon>Micromonosporales</taxon>
        <taxon>Micromonosporaceae</taxon>
        <taxon>Actinoplanes</taxon>
    </lineage>
</organism>
<feature type="transmembrane region" description="Helical" evidence="1">
    <location>
        <begin position="111"/>
        <end position="130"/>
    </location>
</feature>
<evidence type="ECO:0000256" key="1">
    <source>
        <dbReference type="SAM" id="Phobius"/>
    </source>
</evidence>
<dbReference type="Proteomes" id="UP000612282">
    <property type="component" value="Unassembled WGS sequence"/>
</dbReference>
<reference evidence="2 3" key="1">
    <citation type="submission" date="2021-01" db="EMBL/GenBank/DDBJ databases">
        <title>Whole genome shotgun sequence of Actinoplanes couchii NBRC 106145.</title>
        <authorList>
            <person name="Komaki H."/>
            <person name="Tamura T."/>
        </authorList>
    </citation>
    <scope>NUCLEOTIDE SEQUENCE [LARGE SCALE GENOMIC DNA]</scope>
    <source>
        <strain evidence="2 3">NBRC 106145</strain>
    </source>
</reference>
<feature type="transmembrane region" description="Helical" evidence="1">
    <location>
        <begin position="66"/>
        <end position="83"/>
    </location>
</feature>
<proteinExistence type="predicted"/>
<feature type="transmembrane region" description="Helical" evidence="1">
    <location>
        <begin position="142"/>
        <end position="163"/>
    </location>
</feature>
<evidence type="ECO:0000313" key="3">
    <source>
        <dbReference type="Proteomes" id="UP000612282"/>
    </source>
</evidence>
<evidence type="ECO:0000313" key="2">
    <source>
        <dbReference type="EMBL" id="GID57407.1"/>
    </source>
</evidence>
<keyword evidence="3" id="KW-1185">Reference proteome</keyword>
<comment type="caution">
    <text evidence="2">The sequence shown here is derived from an EMBL/GenBank/DDBJ whole genome shotgun (WGS) entry which is preliminary data.</text>
</comment>